<sequence>MRLIGLFTDDPVIELVLGHGEHPDAALYRAGWIAGRPLRAECRDGDVMVTLEVRPVSPADTPPVDRMVVYEEPGTDEVPLIRQRVGAYGIVLSERGLLGTVMSRLTGAPGAWNLPGGGLDAGEEPTAGLLREVHEETGQQVVPGRLLTLQSDHWIGRAPNGGLEDYHALRIIYSATCEKPSRPRVHDLGGSTARADWVPVKSWRRIPWTRAARQVLSQHLPSR</sequence>
<dbReference type="AlphaFoldDB" id="A0A3S4Y5K9"/>
<dbReference type="Gene3D" id="3.90.79.10">
    <property type="entry name" value="Nucleoside Triphosphate Pyrophosphohydrolase"/>
    <property type="match status" value="1"/>
</dbReference>
<dbReference type="CDD" id="cd02883">
    <property type="entry name" value="NUDIX_Hydrolase"/>
    <property type="match status" value="1"/>
</dbReference>
<dbReference type="PANTHER" id="PTHR43046:SF14">
    <property type="entry name" value="MUTT_NUDIX FAMILY PROTEIN"/>
    <property type="match status" value="1"/>
</dbReference>
<dbReference type="Pfam" id="PF00293">
    <property type="entry name" value="NUDIX"/>
    <property type="match status" value="1"/>
</dbReference>
<evidence type="ECO:0000313" key="6">
    <source>
        <dbReference type="EMBL" id="VEH69234.1"/>
    </source>
</evidence>
<dbReference type="EMBL" id="LR134406">
    <property type="protein sequence ID" value="VEH69234.1"/>
    <property type="molecule type" value="Genomic_DNA"/>
</dbReference>
<keyword evidence="3 4" id="KW-0378">Hydrolase</keyword>
<dbReference type="PRINTS" id="PR00502">
    <property type="entry name" value="NUDIXFAMILY"/>
</dbReference>
<protein>
    <submittedName>
        <fullName evidence="6">RNA pyrophosphohydrolase</fullName>
    </submittedName>
</protein>
<name>A0A3S4Y5K9_9ACTN</name>
<evidence type="ECO:0000259" key="5">
    <source>
        <dbReference type="PROSITE" id="PS51462"/>
    </source>
</evidence>
<keyword evidence="7" id="KW-1185">Reference proteome</keyword>
<dbReference type="InterPro" id="IPR020084">
    <property type="entry name" value="NUDIX_hydrolase_CS"/>
</dbReference>
<dbReference type="GeneID" id="64405995"/>
<comment type="similarity">
    <text evidence="2 4">Belongs to the Nudix hydrolase family.</text>
</comment>
<evidence type="ECO:0000256" key="4">
    <source>
        <dbReference type="RuleBase" id="RU003476"/>
    </source>
</evidence>
<dbReference type="PROSITE" id="PS51462">
    <property type="entry name" value="NUDIX"/>
    <property type="match status" value="1"/>
</dbReference>
<dbReference type="InterPro" id="IPR020476">
    <property type="entry name" value="Nudix_hydrolase"/>
</dbReference>
<dbReference type="PANTHER" id="PTHR43046">
    <property type="entry name" value="GDP-MANNOSE MANNOSYL HYDROLASE"/>
    <property type="match status" value="1"/>
</dbReference>
<gene>
    <name evidence="6" type="ORF">NCTC12967_00498</name>
</gene>
<evidence type="ECO:0000313" key="7">
    <source>
        <dbReference type="Proteomes" id="UP000273044"/>
    </source>
</evidence>
<accession>A0A3S4Y5K9</accession>
<proteinExistence type="inferred from homology"/>
<dbReference type="InterPro" id="IPR000086">
    <property type="entry name" value="NUDIX_hydrolase_dom"/>
</dbReference>
<evidence type="ECO:0000256" key="1">
    <source>
        <dbReference type="ARBA" id="ARBA00001946"/>
    </source>
</evidence>
<dbReference type="GO" id="GO:0016787">
    <property type="term" value="F:hydrolase activity"/>
    <property type="evidence" value="ECO:0007669"/>
    <property type="project" value="UniProtKB-KW"/>
</dbReference>
<reference evidence="6 7" key="1">
    <citation type="submission" date="2018-12" db="EMBL/GenBank/DDBJ databases">
        <authorList>
            <consortium name="Pathogen Informatics"/>
        </authorList>
    </citation>
    <scope>NUCLEOTIDE SEQUENCE [LARGE SCALE GENOMIC DNA]</scope>
    <source>
        <strain evidence="6 7">NCTC12967</strain>
    </source>
</reference>
<dbReference type="Proteomes" id="UP000273044">
    <property type="component" value="Chromosome"/>
</dbReference>
<organism evidence="6 7">
    <name type="scientific">Arachnia propionica</name>
    <dbReference type="NCBI Taxonomy" id="1750"/>
    <lineage>
        <taxon>Bacteria</taxon>
        <taxon>Bacillati</taxon>
        <taxon>Actinomycetota</taxon>
        <taxon>Actinomycetes</taxon>
        <taxon>Propionibacteriales</taxon>
        <taxon>Propionibacteriaceae</taxon>
        <taxon>Arachnia</taxon>
    </lineage>
</organism>
<evidence type="ECO:0000256" key="2">
    <source>
        <dbReference type="ARBA" id="ARBA00005582"/>
    </source>
</evidence>
<comment type="cofactor">
    <cofactor evidence="1">
        <name>Mg(2+)</name>
        <dbReference type="ChEBI" id="CHEBI:18420"/>
    </cofactor>
</comment>
<dbReference type="InterPro" id="IPR015797">
    <property type="entry name" value="NUDIX_hydrolase-like_dom_sf"/>
</dbReference>
<evidence type="ECO:0000256" key="3">
    <source>
        <dbReference type="ARBA" id="ARBA00022801"/>
    </source>
</evidence>
<feature type="domain" description="Nudix hydrolase" evidence="5">
    <location>
        <begin position="59"/>
        <end position="223"/>
    </location>
</feature>
<dbReference type="RefSeq" id="WP_244926104.1">
    <property type="nucleotide sequence ID" value="NZ_CP072386.1"/>
</dbReference>
<dbReference type="PROSITE" id="PS00893">
    <property type="entry name" value="NUDIX_BOX"/>
    <property type="match status" value="1"/>
</dbReference>
<dbReference type="SUPFAM" id="SSF55811">
    <property type="entry name" value="Nudix"/>
    <property type="match status" value="1"/>
</dbReference>